<name>A0A1B8Q8J3_9GAMM</name>
<keyword evidence="3 6" id="KW-0812">Transmembrane</keyword>
<evidence type="ECO:0000256" key="5">
    <source>
        <dbReference type="ARBA" id="ARBA00023136"/>
    </source>
</evidence>
<evidence type="ECO:0000256" key="1">
    <source>
        <dbReference type="ARBA" id="ARBA00004167"/>
    </source>
</evidence>
<comment type="caution">
    <text evidence="7">The sequence shown here is derived from an EMBL/GenBank/DDBJ whole genome shotgun (WGS) entry which is preliminary data.</text>
</comment>
<evidence type="ECO:0000256" key="4">
    <source>
        <dbReference type="ARBA" id="ARBA00022989"/>
    </source>
</evidence>
<evidence type="ECO:0000256" key="6">
    <source>
        <dbReference type="SAM" id="Phobius"/>
    </source>
</evidence>
<dbReference type="NCBIfam" id="TIGR02532">
    <property type="entry name" value="IV_pilin_GFxxxE"/>
    <property type="match status" value="1"/>
</dbReference>
<dbReference type="Proteomes" id="UP000092508">
    <property type="component" value="Unassembled WGS sequence"/>
</dbReference>
<evidence type="ECO:0000313" key="7">
    <source>
        <dbReference type="EMBL" id="OBX72953.1"/>
    </source>
</evidence>
<keyword evidence="5 6" id="KW-0472">Membrane</keyword>
<reference evidence="7 8" key="1">
    <citation type="submission" date="2016-06" db="EMBL/GenBank/DDBJ databases">
        <title>Draft genome of Moraxella atlantae CCUG 66109.</title>
        <authorList>
            <person name="Salva-Serra F."/>
            <person name="Engstrom-Jakobsson H."/>
            <person name="Thorell K."/>
            <person name="Gonzales-Siles L."/>
            <person name="Karlsson R."/>
            <person name="Boulund F."/>
            <person name="Engstrand L."/>
            <person name="Kristiansson E."/>
            <person name="Moore E."/>
        </authorList>
    </citation>
    <scope>NUCLEOTIDE SEQUENCE [LARGE SCALE GENOMIC DNA]</scope>
    <source>
        <strain evidence="7 8">CCUG 66109</strain>
    </source>
</reference>
<dbReference type="PROSITE" id="PS00409">
    <property type="entry name" value="PROKAR_NTER_METHYL"/>
    <property type="match status" value="1"/>
</dbReference>
<dbReference type="RefSeq" id="WP_067239055.1">
    <property type="nucleotide sequence ID" value="NZ_CP171132.1"/>
</dbReference>
<dbReference type="Pfam" id="PF07963">
    <property type="entry name" value="N_methyl"/>
    <property type="match status" value="1"/>
</dbReference>
<dbReference type="EMBL" id="LZMZ01000054">
    <property type="protein sequence ID" value="OBX72953.1"/>
    <property type="molecule type" value="Genomic_DNA"/>
</dbReference>
<organism evidence="7 8">
    <name type="scientific">Faucicola atlantae</name>
    <dbReference type="NCBI Taxonomy" id="34059"/>
    <lineage>
        <taxon>Bacteria</taxon>
        <taxon>Pseudomonadati</taxon>
        <taxon>Pseudomonadota</taxon>
        <taxon>Gammaproteobacteria</taxon>
        <taxon>Moraxellales</taxon>
        <taxon>Moraxellaceae</taxon>
        <taxon>Faucicola</taxon>
    </lineage>
</organism>
<keyword evidence="4 6" id="KW-1133">Transmembrane helix</keyword>
<dbReference type="GO" id="GO:0016020">
    <property type="term" value="C:membrane"/>
    <property type="evidence" value="ECO:0007669"/>
    <property type="project" value="UniProtKB-SubCell"/>
</dbReference>
<dbReference type="STRING" id="34059.A9308_01600"/>
<accession>A0A1B8Q8J3</accession>
<sequence length="205" mass="22171">MRVYLCPQPSSLDHQYTRGFTLVELLVVLVILALFAGMMTLSVSSSDNRKNLAFYEHLQSNLRYVRLLSSERMQPYGVAIKLADHQGVIGSATNQLVVVKLPPVAPSAVSQPSPSPRWQLEDSIAPLDIPNGVDVTIQPLDATNVAPQQLPAWLVGNQAPPVVWFGTGEATPVQIIVIKKNADDQRYPVGAPLVVNATGAVEVAQ</sequence>
<evidence type="ECO:0000256" key="2">
    <source>
        <dbReference type="ARBA" id="ARBA00022481"/>
    </source>
</evidence>
<dbReference type="SUPFAM" id="SSF54523">
    <property type="entry name" value="Pili subunits"/>
    <property type="match status" value="1"/>
</dbReference>
<comment type="subcellular location">
    <subcellularLocation>
        <location evidence="1">Membrane</location>
        <topology evidence="1">Single-pass membrane protein</topology>
    </subcellularLocation>
</comment>
<feature type="transmembrane region" description="Helical" evidence="6">
    <location>
        <begin position="20"/>
        <end position="41"/>
    </location>
</feature>
<gene>
    <name evidence="7" type="ORF">A9308_01600</name>
</gene>
<dbReference type="InterPro" id="IPR045584">
    <property type="entry name" value="Pilin-like"/>
</dbReference>
<dbReference type="AlphaFoldDB" id="A0A1B8Q8J3"/>
<proteinExistence type="predicted"/>
<dbReference type="OrthoDB" id="6656660at2"/>
<evidence type="ECO:0000256" key="3">
    <source>
        <dbReference type="ARBA" id="ARBA00022692"/>
    </source>
</evidence>
<protein>
    <submittedName>
        <fullName evidence="7">Prepilin-type N-terminal cleavage/methylation domain-containing protein</fullName>
    </submittedName>
</protein>
<dbReference type="GO" id="GO:0015628">
    <property type="term" value="P:protein secretion by the type II secretion system"/>
    <property type="evidence" value="ECO:0007669"/>
    <property type="project" value="InterPro"/>
</dbReference>
<keyword evidence="2" id="KW-0488">Methylation</keyword>
<dbReference type="GO" id="GO:0015627">
    <property type="term" value="C:type II protein secretion system complex"/>
    <property type="evidence" value="ECO:0007669"/>
    <property type="project" value="InterPro"/>
</dbReference>
<dbReference type="InterPro" id="IPR002416">
    <property type="entry name" value="T2SS_protein-GspH"/>
</dbReference>
<dbReference type="InterPro" id="IPR012902">
    <property type="entry name" value="N_methyl_site"/>
</dbReference>
<dbReference type="PRINTS" id="PR00885">
    <property type="entry name" value="BCTERIALGSPH"/>
</dbReference>
<evidence type="ECO:0000313" key="8">
    <source>
        <dbReference type="Proteomes" id="UP000092508"/>
    </source>
</evidence>